<dbReference type="KEGG" id="mmu:244183"/>
<dbReference type="AGR" id="MGI:4821256"/>
<dbReference type="BioGRID-ORCS" id="244183">
    <property type="hits" value="1 hit in 26 CRISPR screens"/>
</dbReference>
<dbReference type="CTD" id="244183"/>
<protein>
    <submittedName>
        <fullName evidence="1">Uncharacterized protein</fullName>
    </submittedName>
</protein>
<dbReference type="SUPFAM" id="SSF49899">
    <property type="entry name" value="Concanavalin A-like lectins/glucanases"/>
    <property type="match status" value="1"/>
</dbReference>
<proteinExistence type="evidence at transcript level"/>
<reference evidence="1" key="1">
    <citation type="journal article" date="1999" name="Methods Enzymol.">
        <title>High-efficiency full-length cDNA cloning.</title>
        <authorList>
            <person name="Carninci P."/>
            <person name="Hayashizaki Y."/>
        </authorList>
    </citation>
    <scope>NUCLEOTIDE SEQUENCE</scope>
    <source>
        <strain evidence="1">C57BL/6J</strain>
        <tissue evidence="1">Thymus</tissue>
    </source>
</reference>
<organism evidence="1">
    <name type="scientific">Mus musculus</name>
    <name type="common">Mouse</name>
    <dbReference type="NCBI Taxonomy" id="10090"/>
    <lineage>
        <taxon>Eukaryota</taxon>
        <taxon>Metazoa</taxon>
        <taxon>Chordata</taxon>
        <taxon>Craniata</taxon>
        <taxon>Vertebrata</taxon>
        <taxon>Euteleostomi</taxon>
        <taxon>Mammalia</taxon>
        <taxon>Eutheria</taxon>
        <taxon>Euarchontoglires</taxon>
        <taxon>Glires</taxon>
        <taxon>Rodentia</taxon>
        <taxon>Myomorpha</taxon>
        <taxon>Muroidea</taxon>
        <taxon>Muridae</taxon>
        <taxon>Murinae</taxon>
        <taxon>Mus</taxon>
        <taxon>Mus</taxon>
    </lineage>
</organism>
<reference evidence="1" key="7">
    <citation type="journal article" date="2005" name="Science">
        <title>The Transcriptional Landscape of the Mammalian Genome.</title>
        <authorList>
            <consortium name="The FANTOM Consortium"/>
            <consortium name="Riken Genome Exploration Research Group and Genome Science Group (Genome Network Project Core Group)"/>
        </authorList>
    </citation>
    <scope>NUCLEOTIDE SEQUENCE</scope>
    <source>
        <strain evidence="1">C57BL/6J</strain>
        <tissue evidence="1">Thymus</tissue>
    </source>
</reference>
<dbReference type="STRING" id="10090.ENSMUSP00000131288"/>
<reference evidence="1" key="5">
    <citation type="submission" date="2001-07" db="EMBL/GenBank/DDBJ databases">
        <authorList>
            <person name="Adachi J."/>
            <person name="Aizawa K."/>
            <person name="Akimura T."/>
            <person name="Arakawa T."/>
            <person name="Bono H."/>
            <person name="Carninci P."/>
            <person name="Fukuda S."/>
            <person name="Furuno M."/>
            <person name="Hanagaki T."/>
            <person name="Hara A."/>
            <person name="Hashizume W."/>
            <person name="Hayashida K."/>
            <person name="Hayatsu N."/>
            <person name="Hiramoto K."/>
            <person name="Hiraoka T."/>
            <person name="Hirozane T."/>
            <person name="Hori F."/>
            <person name="Imotani K."/>
            <person name="Ishii Y."/>
            <person name="Itoh M."/>
            <person name="Kagawa I."/>
            <person name="Kasukawa T."/>
            <person name="Katoh H."/>
            <person name="Kawai J."/>
            <person name="Kojima Y."/>
            <person name="Kondo S."/>
            <person name="Konno H."/>
            <person name="Kouda M."/>
            <person name="Koya S."/>
            <person name="Kurihara C."/>
            <person name="Matsuyama T."/>
            <person name="Miyazaki A."/>
            <person name="Murata M."/>
            <person name="Nakamura M."/>
            <person name="Nishi K."/>
            <person name="Nomura K."/>
            <person name="Numazaki R."/>
            <person name="Ohno M."/>
            <person name="Ohsato N."/>
            <person name="Okazaki Y."/>
            <person name="Saito R."/>
            <person name="Saitoh H."/>
            <person name="Sakai C."/>
            <person name="Sakai K."/>
            <person name="Sakazume N."/>
            <person name="Sano H."/>
            <person name="Sasaki D."/>
            <person name="Shibata K."/>
            <person name="Shinagawa A."/>
            <person name="Shiraki T."/>
            <person name="Sogabe Y."/>
            <person name="Tagami M."/>
            <person name="Tagawa A."/>
            <person name="Takahashi F."/>
            <person name="Takaku-Akahira S."/>
            <person name="Takeda Y."/>
            <person name="Tanaka T."/>
            <person name="Tomaru A."/>
            <person name="Toya T."/>
            <person name="Yasunishi A."/>
            <person name="Muramatsu M."/>
            <person name="Hayashizaki Y."/>
        </authorList>
    </citation>
    <scope>NUCLEOTIDE SEQUENCE</scope>
    <source>
        <strain evidence="1">C57BL/6J</strain>
        <tissue evidence="1">Thymus</tissue>
    </source>
</reference>
<accession>Q8BY96</accession>
<name>Q8BY96_MOUSE</name>
<gene>
    <name evidence="2" type="primary">Trim30b</name>
</gene>
<reference evidence="1" key="6">
    <citation type="journal article" date="2002" name="Nature">
        <title>Analysis of the mouse transcriptome based on functional annotation of 60,770 full-length cDNAs.</title>
        <authorList>
            <consortium name="The FANTOM Consortium and the RIKEN Genome Exploration Research Group Phase I and II Team"/>
        </authorList>
    </citation>
    <scope>NUCLEOTIDE SEQUENCE</scope>
    <source>
        <strain evidence="1">C57BL/6J</strain>
        <tissue evidence="1">Thymus</tissue>
    </source>
</reference>
<evidence type="ECO:0000313" key="1">
    <source>
        <dbReference type="EMBL" id="BAC30961.1"/>
    </source>
</evidence>
<dbReference type="VEuPathDB" id="HostDB:ENSMUSG00000052749"/>
<evidence type="ECO:0000313" key="2">
    <source>
        <dbReference type="MGI" id="MGI:4821256"/>
    </source>
</evidence>
<reference evidence="1" key="3">
    <citation type="journal article" date="2000" name="Genome Res.">
        <title>RIKEN integrated sequence analysis (RISA) system--384-format sequencing pipeline with 384 multicapillary sequencer.</title>
        <authorList>
            <person name="Shibata K."/>
            <person name="Itoh M."/>
            <person name="Aizawa K."/>
            <person name="Nagaoka S."/>
            <person name="Sasaki N."/>
            <person name="Carninci P."/>
            <person name="Konno H."/>
            <person name="Akiyama J."/>
            <person name="Nishi K."/>
            <person name="Kitsunai T."/>
            <person name="Tashiro H."/>
            <person name="Itoh M."/>
            <person name="Sumi N."/>
            <person name="Ishii Y."/>
            <person name="Nakamura S."/>
            <person name="Hazama M."/>
            <person name="Nishine T."/>
            <person name="Harada A."/>
            <person name="Yamamoto R."/>
            <person name="Matsumoto H."/>
            <person name="Sakaguchi S."/>
            <person name="Ikegami T."/>
            <person name="Kashiwagi K."/>
            <person name="Fujiwake S."/>
            <person name="Inoue K."/>
            <person name="Togawa Y."/>
            <person name="Izawa M."/>
            <person name="Ohara E."/>
            <person name="Watahiki M."/>
            <person name="Yoneda Y."/>
            <person name="Ishikawa T."/>
            <person name="Ozawa K."/>
            <person name="Tanaka T."/>
            <person name="Matsuura S."/>
            <person name="Kawai J."/>
            <person name="Okazaki Y."/>
            <person name="Muramatsu M."/>
            <person name="Inoue Y."/>
            <person name="Kira A."/>
            <person name="Hayashizaki Y."/>
        </authorList>
    </citation>
    <scope>NUCLEOTIDE SEQUENCE</scope>
    <source>
        <strain evidence="1">C57BL/6J</strain>
        <tissue evidence="1">Thymus</tissue>
    </source>
</reference>
<dbReference type="MGI" id="MGI:4821256">
    <property type="gene designation" value="Trim30b"/>
</dbReference>
<dbReference type="UCSC" id="uc009iwe.1">
    <property type="organism name" value="mouse"/>
</dbReference>
<dbReference type="ExpressionAtlas" id="Q8BY96">
    <property type="expression patterns" value="baseline and differential"/>
</dbReference>
<dbReference type="InterPro" id="IPR013320">
    <property type="entry name" value="ConA-like_dom_sf"/>
</dbReference>
<dbReference type="AlphaFoldDB" id="Q8BY96"/>
<reference evidence="1" key="4">
    <citation type="journal article" date="2001" name="Nature">
        <title>Functional annotation of a full-length mouse cDNA collection.</title>
        <authorList>
            <consortium name="The RIKEN Genome Exploration Research Group Phase II Team and the FANTOM Consortium"/>
        </authorList>
    </citation>
    <scope>NUCLEOTIDE SEQUENCE</scope>
    <source>
        <strain evidence="1">C57BL/6J</strain>
        <tissue evidence="1">Thymus</tissue>
    </source>
</reference>
<dbReference type="RefSeq" id="NP_783579.1">
    <property type="nucleotide sequence ID" value="NM_175648.2"/>
</dbReference>
<dbReference type="GeneID" id="244183"/>
<dbReference type="DNASU" id="244183"/>
<reference evidence="1" key="8">
    <citation type="journal article" date="2005" name="Science">
        <title>Antisense Transcription in the Mammalian Transcriptome.</title>
        <authorList>
            <consortium name="RIKEN Genome Exploration Research Group and Genome Science Group (Genome Network Project Core Group) and the FANTOM Consortium"/>
        </authorList>
    </citation>
    <scope>NUCLEOTIDE SEQUENCE</scope>
    <source>
        <strain evidence="1">C57BL/6J</strain>
        <tissue evidence="1">Thymus</tissue>
    </source>
</reference>
<dbReference type="InterPro" id="IPR043136">
    <property type="entry name" value="B30.2/SPRY_sf"/>
</dbReference>
<dbReference type="HOGENOM" id="CLU_1660143_0_0_1"/>
<dbReference type="Bgee" id="ENSMUSG00000052749">
    <property type="expression patterns" value="Expressed in granulocyte and 20 other cell types or tissues"/>
</dbReference>
<reference evidence="1" key="2">
    <citation type="journal article" date="2000" name="Genome Res.">
        <title>Normalization and subtraction of cap-trapper-selected cDNAs to prepare full-length cDNA libraries for rapid discovery of new genes.</title>
        <authorList>
            <person name="Carninci P."/>
            <person name="Shibata Y."/>
            <person name="Hayatsu N."/>
            <person name="Sugahara Y."/>
            <person name="Shibata K."/>
            <person name="Itoh M."/>
            <person name="Konno H."/>
            <person name="Okazaki Y."/>
            <person name="Muramatsu M."/>
            <person name="Hayashizaki Y."/>
        </authorList>
    </citation>
    <scope>NUCLEOTIDE SEQUENCE</scope>
    <source>
        <strain evidence="1">C57BL/6J</strain>
        <tissue evidence="1">Thymus</tissue>
    </source>
</reference>
<sequence>MQHANSYRRNLQISEIYHFVVLGYPTIGTGEQYLEVDMSRSDAWLLGLNHGPHAAPQLCSMNEMFPNVKFHDTDIQHETYQSKYGYWIIGMKYRSVYAFDKCPVTYNSVSWPSLCLVLSVMLEFSCPGKLGLSHFMMFLPMKLSSIGSMTLPSLIRSIF</sequence>
<dbReference type="Gene3D" id="2.60.120.920">
    <property type="match status" value="1"/>
</dbReference>
<dbReference type="EMBL" id="AK041488">
    <property type="protein sequence ID" value="BAC30961.1"/>
    <property type="molecule type" value="mRNA"/>
</dbReference>